<organism evidence="5 6">
    <name type="scientific">Lolium multiflorum</name>
    <name type="common">Italian ryegrass</name>
    <name type="synonym">Lolium perenne subsp. multiflorum</name>
    <dbReference type="NCBI Taxonomy" id="4521"/>
    <lineage>
        <taxon>Eukaryota</taxon>
        <taxon>Viridiplantae</taxon>
        <taxon>Streptophyta</taxon>
        <taxon>Embryophyta</taxon>
        <taxon>Tracheophyta</taxon>
        <taxon>Spermatophyta</taxon>
        <taxon>Magnoliopsida</taxon>
        <taxon>Liliopsida</taxon>
        <taxon>Poales</taxon>
        <taxon>Poaceae</taxon>
        <taxon>BOP clade</taxon>
        <taxon>Pooideae</taxon>
        <taxon>Poodae</taxon>
        <taxon>Poeae</taxon>
        <taxon>Poeae Chloroplast Group 2 (Poeae type)</taxon>
        <taxon>Loliodinae</taxon>
        <taxon>Loliinae</taxon>
        <taxon>Lolium</taxon>
    </lineage>
</organism>
<dbReference type="AlphaFoldDB" id="A0AAD8X0S9"/>
<dbReference type="PANTHER" id="PTHR24559:SF444">
    <property type="entry name" value="REVERSE TRANSCRIPTASE DOMAIN-CONTAINING PROTEIN"/>
    <property type="match status" value="1"/>
</dbReference>
<dbReference type="PANTHER" id="PTHR24559">
    <property type="entry name" value="TRANSPOSON TY3-I GAG-POL POLYPROTEIN"/>
    <property type="match status" value="1"/>
</dbReference>
<dbReference type="InterPro" id="IPR043128">
    <property type="entry name" value="Rev_trsase/Diguanyl_cyclase"/>
</dbReference>
<keyword evidence="6" id="KW-1185">Reference proteome</keyword>
<dbReference type="EMBL" id="JAUUTY010000002">
    <property type="protein sequence ID" value="KAK1687244.1"/>
    <property type="molecule type" value="Genomic_DNA"/>
</dbReference>
<dbReference type="Gene3D" id="3.10.10.10">
    <property type="entry name" value="HIV Type 1 Reverse Transcriptase, subunit A, domain 1"/>
    <property type="match status" value="1"/>
</dbReference>
<protein>
    <recommendedName>
        <fullName evidence="4">Reverse transcriptase domain-containing protein</fullName>
    </recommendedName>
</protein>
<gene>
    <name evidence="5" type="ORF">QYE76_048092</name>
</gene>
<dbReference type="CDD" id="cd01647">
    <property type="entry name" value="RT_LTR"/>
    <property type="match status" value="1"/>
</dbReference>
<evidence type="ECO:0000313" key="6">
    <source>
        <dbReference type="Proteomes" id="UP001231189"/>
    </source>
</evidence>
<reference evidence="5" key="1">
    <citation type="submission" date="2023-07" db="EMBL/GenBank/DDBJ databases">
        <title>A chromosome-level genome assembly of Lolium multiflorum.</title>
        <authorList>
            <person name="Chen Y."/>
            <person name="Copetti D."/>
            <person name="Kolliker R."/>
            <person name="Studer B."/>
        </authorList>
    </citation>
    <scope>NUCLEOTIDE SEQUENCE</scope>
    <source>
        <strain evidence="5">02402/16</strain>
        <tissue evidence="5">Leaf</tissue>
    </source>
</reference>
<dbReference type="SUPFAM" id="SSF50630">
    <property type="entry name" value="Acid proteases"/>
    <property type="match status" value="1"/>
</dbReference>
<dbReference type="InterPro" id="IPR043502">
    <property type="entry name" value="DNA/RNA_pol_sf"/>
</dbReference>
<feature type="coiled-coil region" evidence="1">
    <location>
        <begin position="875"/>
        <end position="909"/>
    </location>
</feature>
<dbReference type="Proteomes" id="UP001231189">
    <property type="component" value="Unassembled WGS sequence"/>
</dbReference>
<keyword evidence="3" id="KW-0812">Transmembrane</keyword>
<dbReference type="InterPro" id="IPR000477">
    <property type="entry name" value="RT_dom"/>
</dbReference>
<dbReference type="Pfam" id="PF00078">
    <property type="entry name" value="RVT_1"/>
    <property type="match status" value="1"/>
</dbReference>
<feature type="transmembrane region" description="Helical" evidence="3">
    <location>
        <begin position="76"/>
        <end position="95"/>
    </location>
</feature>
<keyword evidence="3" id="KW-1133">Transmembrane helix</keyword>
<proteinExistence type="predicted"/>
<keyword evidence="3" id="KW-0472">Membrane</keyword>
<dbReference type="InterPro" id="IPR021109">
    <property type="entry name" value="Peptidase_aspartic_dom_sf"/>
</dbReference>
<dbReference type="SUPFAM" id="SSF56672">
    <property type="entry name" value="DNA/RNA polymerases"/>
    <property type="match status" value="1"/>
</dbReference>
<dbReference type="CDD" id="cd00303">
    <property type="entry name" value="retropepsin_like"/>
    <property type="match status" value="1"/>
</dbReference>
<evidence type="ECO:0000313" key="5">
    <source>
        <dbReference type="EMBL" id="KAK1687244.1"/>
    </source>
</evidence>
<dbReference type="InterPro" id="IPR053134">
    <property type="entry name" value="RNA-dir_DNA_polymerase"/>
</dbReference>
<dbReference type="Gene3D" id="2.40.70.10">
    <property type="entry name" value="Acid Proteases"/>
    <property type="match status" value="1"/>
</dbReference>
<name>A0AAD8X0S9_LOLMU</name>
<evidence type="ECO:0000259" key="4">
    <source>
        <dbReference type="Pfam" id="PF00078"/>
    </source>
</evidence>
<sequence length="963" mass="109467">MENYSLFMGAAAVMKMAVEMAAVSMEKPSGGTSRPQPPRGAENTERKELSGGVIRRGNSLPEGEIDAIAIVIERDIISIIIIIISTIYTAITTAAPRISMNEVRKKLFTISLSGKAAHWYKLLKNGDSIDWEDIVPLFYSKFYPPNKTLLDTSCSGSFTRKNEEFKRDLLDRIQENTEGWENDKDRESGIIYDYKCIEAFMDTDKFRSMSATYGLDSQVVANLYKAFASHYELPKKNFDKYHEPYKDKIDSSVNKCVVIETVDNVIPEAYIEKTPFPAKMKEYSVISSAVNKSEKKPKEPEEQIKIEPAVAIVKDLVTENVEDGHIIFCEDASNIVSHPNKPKQVSVPMLSVRIGDHCYYGLCDIGASVSAIPYELYTEIMHEIGSCELEDIDVVIHLANRETISPIGIVRDVEVLCGKIKYPADFLVLGSAASDYCPIIFGRPFLNTCGAIIDCKKEKILTRFAGEPYEFNFSKFTKTPYKADLPSNDFKMEQCASIVLVPNNPLQQHLENSESEAFRKERDELEEIFRRQPILKHDLPVEDLGTTPPPKEDPVFDLKPLPDNLKYAHIDDKKIYPVIISSKLSEIEEERLLEILKKHRGAIGYTLDDLKGISPSICQHAINMEEDAKPVVEHQRRLIPKMKEVVRNEVLKLLEAGIIYPIADSRWVSPVHCVPKKGGMTVVPNDNDELIPQRIVVGYRMCIDFRKVNKVTKKDHYPLPFIDQMLERCMSAIFHGFCESIVEVFMDDFSVYGNSFDNCLRNLDKVLQRCEETNLVLNWEKCHFMVNEGIVLGHKISERGIEVDRAKVEAIEKMPYPRDVKDRKGADNPVADNLSRLENIAYDPVPVNDSFPNEQLAVIKGALPPALDLDSFPCVEEAIRVADEFCDQYRALRREVEILQEENQRLRRMLEYYSNPSTRPSPPHSGNNESFQVLVQNCKIEKLKLKEILMKRERNPSPSSPKE</sequence>
<keyword evidence="1" id="KW-0175">Coiled coil</keyword>
<comment type="caution">
    <text evidence="5">The sequence shown here is derived from an EMBL/GenBank/DDBJ whole genome shotgun (WGS) entry which is preliminary data.</text>
</comment>
<evidence type="ECO:0000256" key="1">
    <source>
        <dbReference type="SAM" id="Coils"/>
    </source>
</evidence>
<feature type="region of interest" description="Disordered" evidence="2">
    <location>
        <begin position="25"/>
        <end position="52"/>
    </location>
</feature>
<accession>A0AAD8X0S9</accession>
<evidence type="ECO:0000256" key="3">
    <source>
        <dbReference type="SAM" id="Phobius"/>
    </source>
</evidence>
<dbReference type="Gene3D" id="3.30.70.270">
    <property type="match status" value="2"/>
</dbReference>
<evidence type="ECO:0000256" key="2">
    <source>
        <dbReference type="SAM" id="MobiDB-lite"/>
    </source>
</evidence>
<feature type="domain" description="Reverse transcriptase" evidence="4">
    <location>
        <begin position="724"/>
        <end position="796"/>
    </location>
</feature>